<dbReference type="RefSeq" id="WP_198737053.1">
    <property type="nucleotide sequence ID" value="NZ_JBHSCG010000002.1"/>
</dbReference>
<evidence type="ECO:0000313" key="2">
    <source>
        <dbReference type="Proteomes" id="UP000625574"/>
    </source>
</evidence>
<gene>
    <name evidence="1" type="ORF">JDV76_11530</name>
</gene>
<dbReference type="EMBL" id="JAEIOT010000016">
    <property type="protein sequence ID" value="MBI9001586.1"/>
    <property type="molecule type" value="Genomic_DNA"/>
</dbReference>
<accession>A0ABS0VXS6</accession>
<protein>
    <submittedName>
        <fullName evidence="1">Protein phosphatase 2C domain-containing protein</fullName>
    </submittedName>
</protein>
<organism evidence="1 2">
    <name type="scientific">Corynebacterium marambiense</name>
    <dbReference type="NCBI Taxonomy" id="2765364"/>
    <lineage>
        <taxon>Bacteria</taxon>
        <taxon>Bacillati</taxon>
        <taxon>Actinomycetota</taxon>
        <taxon>Actinomycetes</taxon>
        <taxon>Mycobacteriales</taxon>
        <taxon>Corynebacteriaceae</taxon>
        <taxon>Corynebacterium</taxon>
    </lineage>
</organism>
<dbReference type="Proteomes" id="UP000625574">
    <property type="component" value="Unassembled WGS sequence"/>
</dbReference>
<evidence type="ECO:0000313" key="1">
    <source>
        <dbReference type="EMBL" id="MBI9001586.1"/>
    </source>
</evidence>
<name>A0ABS0VXS6_9CORY</name>
<comment type="caution">
    <text evidence="1">The sequence shown here is derived from an EMBL/GenBank/DDBJ whole genome shotgun (WGS) entry which is preliminary data.</text>
</comment>
<keyword evidence="2" id="KW-1185">Reference proteome</keyword>
<reference evidence="1 2" key="1">
    <citation type="submission" date="2020-12" db="EMBL/GenBank/DDBJ databases">
        <title>Genome public.</title>
        <authorList>
            <person name="Sun Q."/>
        </authorList>
    </citation>
    <scope>NUCLEOTIDE SEQUENCE [LARGE SCALE GENOMIC DNA]</scope>
    <source>
        <strain evidence="1 2">CCM 8864</strain>
    </source>
</reference>
<proteinExistence type="predicted"/>
<sequence length="234" mass="25829">MQDVWGSLDTWAWVIDGATRPGADQNHTVATWTRALSNEIACTIARTHSLSLPAVLASAIENSRLDTQDHPSATVAMARISENLVETLVLGDCAVLVGDNLIQDNRIQNIATDVRKARRQAKCDRDSDKCLKLYRKLLKCEDAARNREGGFWVASETPRSAHEALLHRFHGENKVLLMSDGVANEVAITLGGPAQTWKRLTDPLTPSLSLLRSAVLERDGQVDDMTVVRHSWTL</sequence>